<dbReference type="Gramene" id="PVH31558">
    <property type="protein sequence ID" value="PVH31558"/>
    <property type="gene ID" value="PAHAL_9G178400"/>
</dbReference>
<dbReference type="AlphaFoldDB" id="A0A2T8I1K5"/>
<gene>
    <name evidence="2" type="ORF">PAHAL_9G178400</name>
</gene>
<evidence type="ECO:0000256" key="1">
    <source>
        <dbReference type="SAM" id="MobiDB-lite"/>
    </source>
</evidence>
<dbReference type="EMBL" id="CM008054">
    <property type="protein sequence ID" value="PVH31558.1"/>
    <property type="molecule type" value="Genomic_DNA"/>
</dbReference>
<proteinExistence type="predicted"/>
<reference evidence="2" key="1">
    <citation type="submission" date="2018-04" db="EMBL/GenBank/DDBJ databases">
        <title>WGS assembly of Panicum hallii.</title>
        <authorList>
            <person name="Lovell J."/>
            <person name="Jenkins J."/>
            <person name="Lowry D."/>
            <person name="Mamidi S."/>
            <person name="Sreedasyam A."/>
            <person name="Weng X."/>
            <person name="Barry K."/>
            <person name="Bonette J."/>
            <person name="Campitelli B."/>
            <person name="Daum C."/>
            <person name="Gordon S."/>
            <person name="Gould B."/>
            <person name="Lipzen A."/>
            <person name="Macqueen A."/>
            <person name="Palacio-Mejia J."/>
            <person name="Plott C."/>
            <person name="Shakirov E."/>
            <person name="Shu S."/>
            <person name="Yoshinaga Y."/>
            <person name="Zane M."/>
            <person name="Rokhsar D."/>
            <person name="Grimwood J."/>
            <person name="Schmutz J."/>
            <person name="Juenger T."/>
        </authorList>
    </citation>
    <scope>NUCLEOTIDE SEQUENCE [LARGE SCALE GENOMIC DNA]</scope>
    <source>
        <strain evidence="2">FIL2</strain>
    </source>
</reference>
<protein>
    <submittedName>
        <fullName evidence="2">Uncharacterized protein</fullName>
    </submittedName>
</protein>
<name>A0A2T8I1K5_9POAL</name>
<organism evidence="2">
    <name type="scientific">Panicum hallii</name>
    <dbReference type="NCBI Taxonomy" id="206008"/>
    <lineage>
        <taxon>Eukaryota</taxon>
        <taxon>Viridiplantae</taxon>
        <taxon>Streptophyta</taxon>
        <taxon>Embryophyta</taxon>
        <taxon>Tracheophyta</taxon>
        <taxon>Spermatophyta</taxon>
        <taxon>Magnoliopsida</taxon>
        <taxon>Liliopsida</taxon>
        <taxon>Poales</taxon>
        <taxon>Poaceae</taxon>
        <taxon>PACMAD clade</taxon>
        <taxon>Panicoideae</taxon>
        <taxon>Panicodae</taxon>
        <taxon>Paniceae</taxon>
        <taxon>Panicinae</taxon>
        <taxon>Panicum</taxon>
        <taxon>Panicum sect. Panicum</taxon>
    </lineage>
</organism>
<accession>A0A2T8I1K5</accession>
<feature type="region of interest" description="Disordered" evidence="1">
    <location>
        <begin position="101"/>
        <end position="120"/>
    </location>
</feature>
<dbReference type="Proteomes" id="UP000243499">
    <property type="component" value="Chromosome 9"/>
</dbReference>
<sequence>MLAVVFGRLPLPGECRPRLRDAGATRSYLNMSTNATAASSNSLDESKLTLQFCTQRQLHCVPAEGELCYCCENRLPSQPRCFLRPEECKANCPYCTPKCPSPPPETSMDGSTSIRREMIE</sequence>
<evidence type="ECO:0000313" key="2">
    <source>
        <dbReference type="EMBL" id="PVH31558.1"/>
    </source>
</evidence>